<keyword evidence="2" id="KW-0808">Transferase</keyword>
<dbReference type="PANTHER" id="PTHR48228:SF5">
    <property type="entry name" value="ALPHA-METHYLACYL-COA RACEMASE"/>
    <property type="match status" value="1"/>
</dbReference>
<dbReference type="Proteomes" id="UP000184452">
    <property type="component" value="Unassembled WGS sequence"/>
</dbReference>
<gene>
    <name evidence="2" type="ORF">SAMN05421803_10837</name>
</gene>
<evidence type="ECO:0000256" key="1">
    <source>
        <dbReference type="SAM" id="MobiDB-lite"/>
    </source>
</evidence>
<proteinExistence type="predicted"/>
<dbReference type="PANTHER" id="PTHR48228">
    <property type="entry name" value="SUCCINYL-COA--D-CITRAMALATE COA-TRANSFERASE"/>
    <property type="match status" value="1"/>
</dbReference>
<protein>
    <submittedName>
        <fullName evidence="2">CoA-transferase family III</fullName>
    </submittedName>
</protein>
<organism evidence="2 3">
    <name type="scientific">Nocardiopsis flavescens</name>
    <dbReference type="NCBI Taxonomy" id="758803"/>
    <lineage>
        <taxon>Bacteria</taxon>
        <taxon>Bacillati</taxon>
        <taxon>Actinomycetota</taxon>
        <taxon>Actinomycetes</taxon>
        <taxon>Streptosporangiales</taxon>
        <taxon>Nocardiopsidaceae</taxon>
        <taxon>Nocardiopsis</taxon>
    </lineage>
</organism>
<dbReference type="STRING" id="758803.SAMN05421803_10837"/>
<evidence type="ECO:0000313" key="3">
    <source>
        <dbReference type="Proteomes" id="UP000184452"/>
    </source>
</evidence>
<reference evidence="2 3" key="1">
    <citation type="submission" date="2016-11" db="EMBL/GenBank/DDBJ databases">
        <authorList>
            <person name="Jaros S."/>
            <person name="Januszkiewicz K."/>
            <person name="Wedrychowicz H."/>
        </authorList>
    </citation>
    <scope>NUCLEOTIDE SEQUENCE [LARGE SCALE GENOMIC DNA]</scope>
    <source>
        <strain evidence="2 3">CGMCC 4.5723</strain>
    </source>
</reference>
<dbReference type="SUPFAM" id="SSF89796">
    <property type="entry name" value="CoA-transferase family III (CaiB/BaiF)"/>
    <property type="match status" value="2"/>
</dbReference>
<dbReference type="AlphaFoldDB" id="A0A1M6L101"/>
<dbReference type="InterPro" id="IPR003673">
    <property type="entry name" value="CoA-Trfase_fam_III"/>
</dbReference>
<accession>A0A1M6L101</accession>
<name>A0A1M6L101_9ACTN</name>
<dbReference type="RefSeq" id="WP_245833203.1">
    <property type="nucleotide sequence ID" value="NZ_FQZK01000008.1"/>
</dbReference>
<dbReference type="Gene3D" id="3.40.50.10540">
    <property type="entry name" value="Crotonobetainyl-coa:carnitine coa-transferase, domain 1"/>
    <property type="match status" value="2"/>
</dbReference>
<feature type="compositionally biased region" description="Low complexity" evidence="1">
    <location>
        <begin position="161"/>
        <end position="170"/>
    </location>
</feature>
<keyword evidence="3" id="KW-1185">Reference proteome</keyword>
<dbReference type="Pfam" id="PF02515">
    <property type="entry name" value="CoA_transf_3"/>
    <property type="match status" value="2"/>
</dbReference>
<dbReference type="InterPro" id="IPR023606">
    <property type="entry name" value="CoA-Trfase_III_dom_1_sf"/>
</dbReference>
<evidence type="ECO:0000313" key="2">
    <source>
        <dbReference type="EMBL" id="SHJ64955.1"/>
    </source>
</evidence>
<dbReference type="GO" id="GO:0016740">
    <property type="term" value="F:transferase activity"/>
    <property type="evidence" value="ECO:0007669"/>
    <property type="project" value="UniProtKB-KW"/>
</dbReference>
<dbReference type="EMBL" id="FQZK01000008">
    <property type="protein sequence ID" value="SHJ64955.1"/>
    <property type="molecule type" value="Genomic_DNA"/>
</dbReference>
<feature type="region of interest" description="Disordered" evidence="1">
    <location>
        <begin position="157"/>
        <end position="176"/>
    </location>
</feature>
<feature type="region of interest" description="Disordered" evidence="1">
    <location>
        <begin position="259"/>
        <end position="284"/>
    </location>
</feature>
<dbReference type="InterPro" id="IPR050509">
    <property type="entry name" value="CoA-transferase_III"/>
</dbReference>
<sequence>MTAATAAAPPLAGTAVRAAGDAPPLRVAVSRLRALGCAVEEEPGGTAPPGLAGRLRLEGTGAGCDIAWSEPGAGLEDERAVQAACGLAHLHGRARGGPRFLPVDYASVCAGVLASQAVAAAALALDRGGHALRASVSVAGAALLAVAPYAAAEAAARRESAPGPGTGTVPGQPPPFRSADGVRFEVETLDADAWLRFWEALGAPREAIAAGWAPFQRRFATAECPLPAALFAVPAALPFADTARTARACGVGAVPLRPPEEVRERAPESPWRLGPTGPAGALPPVPPPGRGPLAGLRVVEATNRVQGPLAGLLLTLLGADTVRVEPPGGDPMRGVPPLAGGLSARFAALNHGKGAVEHDLGTAAGRRAAAALAAGAHVFLYNWPPGRAERFGLGADGLAARAPGLVHVHADGWAGEEPAPGTPATDFPVQAHGGVAHLLADGAGPAPSLVTLTDVLGGLLAAEAALAGLLLRSRAGTGARARTALVDAARLLRAAGRGTAHLPRTGTPAAADPVAAAAAFPAAFTTVHGVALPRAPWTFAPAGGGSGR</sequence>